<comment type="caution">
    <text evidence="1">The sequence shown here is derived from an EMBL/GenBank/DDBJ whole genome shotgun (WGS) entry which is preliminary data.</text>
</comment>
<proteinExistence type="predicted"/>
<gene>
    <name evidence="1" type="ORF">FJM51_05280</name>
</gene>
<dbReference type="Proteomes" id="UP000319255">
    <property type="component" value="Unassembled WGS sequence"/>
</dbReference>
<accession>A0A501WV22</accession>
<organism evidence="1 2">
    <name type="scientific">Amaricoccus solimangrovi</name>
    <dbReference type="NCBI Taxonomy" id="2589815"/>
    <lineage>
        <taxon>Bacteria</taxon>
        <taxon>Pseudomonadati</taxon>
        <taxon>Pseudomonadota</taxon>
        <taxon>Alphaproteobacteria</taxon>
        <taxon>Rhodobacterales</taxon>
        <taxon>Paracoccaceae</taxon>
        <taxon>Amaricoccus</taxon>
    </lineage>
</organism>
<evidence type="ECO:0000313" key="1">
    <source>
        <dbReference type="EMBL" id="TPE52592.1"/>
    </source>
</evidence>
<evidence type="ECO:0000313" key="2">
    <source>
        <dbReference type="Proteomes" id="UP000319255"/>
    </source>
</evidence>
<reference evidence="1 2" key="1">
    <citation type="submission" date="2019-06" db="EMBL/GenBank/DDBJ databases">
        <title>A novel bacterium of genus Amaricoccus, isolated from marine sediment.</title>
        <authorList>
            <person name="Huang H."/>
            <person name="Mo K."/>
            <person name="Hu Y."/>
        </authorList>
    </citation>
    <scope>NUCLEOTIDE SEQUENCE [LARGE SCALE GENOMIC DNA]</scope>
    <source>
        <strain evidence="1 2">HB172011</strain>
    </source>
</reference>
<sequence length="199" mass="23247">MNITDEALRSIEDRFGWCSSWAIWADPDGTAKSGIEDISVFDFQKHPDHREIIHSRYFLVGLNVSGEINRGSFSNFHSDSKRSQDYKMRHAFRGTPLWGAYMTDILKNFPEMSSAKVREHVRNNPQTLKEQFENFQEEIDILCEEKPNIIAMGGLTYDLLRSGFANEYRLLRITHYSHYISPSMYRQEVHDRLGLEQAH</sequence>
<dbReference type="OrthoDB" id="2295218at2"/>
<dbReference type="AlphaFoldDB" id="A0A501WV22"/>
<protein>
    <recommendedName>
        <fullName evidence="3">Uracil-DNA glycosylase-like domain-containing protein</fullName>
    </recommendedName>
</protein>
<evidence type="ECO:0008006" key="3">
    <source>
        <dbReference type="Google" id="ProtNLM"/>
    </source>
</evidence>
<name>A0A501WV22_9RHOB</name>
<dbReference type="EMBL" id="VFRP01000003">
    <property type="protein sequence ID" value="TPE52592.1"/>
    <property type="molecule type" value="Genomic_DNA"/>
</dbReference>
<keyword evidence="2" id="KW-1185">Reference proteome</keyword>
<dbReference type="RefSeq" id="WP_140453075.1">
    <property type="nucleotide sequence ID" value="NZ_VFRP01000003.1"/>
</dbReference>